<dbReference type="EMBL" id="QXFK01000019">
    <property type="protein sequence ID" value="RIV75532.1"/>
    <property type="molecule type" value="Genomic_DNA"/>
</dbReference>
<dbReference type="Pfam" id="PF16657">
    <property type="entry name" value="Malt_amylase_C"/>
    <property type="match status" value="1"/>
</dbReference>
<dbReference type="SMART" id="SM00642">
    <property type="entry name" value="Aamy"/>
    <property type="match status" value="1"/>
</dbReference>
<dbReference type="OrthoDB" id="9805159at2"/>
<protein>
    <submittedName>
        <fullName evidence="5">DUF3459 domain-containing protein</fullName>
    </submittedName>
</protein>
<comment type="similarity">
    <text evidence="1">Belongs to the glycosyl hydrolase 13 family.</text>
</comment>
<gene>
    <name evidence="5" type="ORF">D2V04_14625</name>
</gene>
<dbReference type="InterPro" id="IPR006047">
    <property type="entry name" value="GH13_cat_dom"/>
</dbReference>
<evidence type="ECO:0000256" key="2">
    <source>
        <dbReference type="ARBA" id="ARBA00022801"/>
    </source>
</evidence>
<dbReference type="PANTHER" id="PTHR10357:SF179">
    <property type="entry name" value="NEUTRAL AND BASIC AMINO ACID TRANSPORT PROTEIN RBAT"/>
    <property type="match status" value="1"/>
</dbReference>
<dbReference type="InterPro" id="IPR013780">
    <property type="entry name" value="Glyco_hydro_b"/>
</dbReference>
<dbReference type="AlphaFoldDB" id="A0A418NCK7"/>
<dbReference type="RefSeq" id="WP_119514458.1">
    <property type="nucleotide sequence ID" value="NZ_QXFK01000019.1"/>
</dbReference>
<comment type="caution">
    <text evidence="5">The sequence shown here is derived from an EMBL/GenBank/DDBJ whole genome shotgun (WGS) entry which is preliminary data.</text>
</comment>
<dbReference type="FunFam" id="3.90.400.10:FF:000002">
    <property type="entry name" value="Sucrose isomerase"/>
    <property type="match status" value="1"/>
</dbReference>
<dbReference type="PANTHER" id="PTHR10357">
    <property type="entry name" value="ALPHA-AMYLASE FAMILY MEMBER"/>
    <property type="match status" value="1"/>
</dbReference>
<proteinExistence type="inferred from homology"/>
<dbReference type="Pfam" id="PF00128">
    <property type="entry name" value="Alpha-amylase"/>
    <property type="match status" value="1"/>
</dbReference>
<dbReference type="Gene3D" id="3.90.400.10">
    <property type="entry name" value="Oligo-1,6-glucosidase, Domain 2"/>
    <property type="match status" value="1"/>
</dbReference>
<dbReference type="GO" id="GO:0009313">
    <property type="term" value="P:oligosaccharide catabolic process"/>
    <property type="evidence" value="ECO:0007669"/>
    <property type="project" value="TreeGrafter"/>
</dbReference>
<reference evidence="5 6" key="1">
    <citation type="submission" date="2018-08" db="EMBL/GenBank/DDBJ databases">
        <title>Altererythrobacter sp.Ery1 and Ery12, the genome sequencing of novel strains in genus Alterythrobacter.</title>
        <authorList>
            <person name="Cheng H."/>
            <person name="Wu Y.-H."/>
            <person name="Fang C."/>
            <person name="Xu X.-W."/>
        </authorList>
    </citation>
    <scope>NUCLEOTIDE SEQUENCE [LARGE SCALE GENOMIC DNA]</scope>
    <source>
        <strain evidence="5 6">Ery1</strain>
    </source>
</reference>
<evidence type="ECO:0000313" key="6">
    <source>
        <dbReference type="Proteomes" id="UP000285092"/>
    </source>
</evidence>
<keyword evidence="3" id="KW-0326">Glycosidase</keyword>
<dbReference type="SUPFAM" id="SSF51011">
    <property type="entry name" value="Glycosyl hydrolase domain"/>
    <property type="match status" value="1"/>
</dbReference>
<evidence type="ECO:0000256" key="3">
    <source>
        <dbReference type="ARBA" id="ARBA00023295"/>
    </source>
</evidence>
<feature type="domain" description="Glycosyl hydrolase family 13 catalytic" evidence="4">
    <location>
        <begin position="30"/>
        <end position="415"/>
    </location>
</feature>
<organism evidence="5 6">
    <name type="scientific">Pelagerythrobacter aerophilus</name>
    <dbReference type="NCBI Taxonomy" id="2306995"/>
    <lineage>
        <taxon>Bacteria</taxon>
        <taxon>Pseudomonadati</taxon>
        <taxon>Pseudomonadota</taxon>
        <taxon>Alphaproteobacteria</taxon>
        <taxon>Sphingomonadales</taxon>
        <taxon>Erythrobacteraceae</taxon>
        <taxon>Pelagerythrobacter</taxon>
    </lineage>
</organism>
<dbReference type="CDD" id="cd11330">
    <property type="entry name" value="AmyAc_OligoGlu"/>
    <property type="match status" value="1"/>
</dbReference>
<dbReference type="GO" id="GO:0004556">
    <property type="term" value="F:alpha-amylase activity"/>
    <property type="evidence" value="ECO:0007669"/>
    <property type="project" value="TreeGrafter"/>
</dbReference>
<dbReference type="Proteomes" id="UP000285092">
    <property type="component" value="Unassembled WGS sequence"/>
</dbReference>
<keyword evidence="6" id="KW-1185">Reference proteome</keyword>
<keyword evidence="2" id="KW-0378">Hydrolase</keyword>
<name>A0A418NCK7_9SPHN</name>
<accession>A0A418NCK7</accession>
<dbReference type="SUPFAM" id="SSF51445">
    <property type="entry name" value="(Trans)glycosidases"/>
    <property type="match status" value="1"/>
</dbReference>
<dbReference type="Gene3D" id="3.20.20.80">
    <property type="entry name" value="Glycosidases"/>
    <property type="match status" value="2"/>
</dbReference>
<evidence type="ECO:0000259" key="4">
    <source>
        <dbReference type="SMART" id="SM00642"/>
    </source>
</evidence>
<evidence type="ECO:0000313" key="5">
    <source>
        <dbReference type="EMBL" id="RIV75532.1"/>
    </source>
</evidence>
<dbReference type="InterPro" id="IPR045857">
    <property type="entry name" value="O16G_dom_2"/>
</dbReference>
<dbReference type="Gene3D" id="2.60.40.1180">
    <property type="entry name" value="Golgi alpha-mannosidase II"/>
    <property type="match status" value="1"/>
</dbReference>
<sequence length="545" mass="61439">MIGEEQQVLDAVAPPLAEARPWWKGAVIYQIYPRSFADSNGDGIGDLPGITDRLEHIASLGVEAIWLSPFFTSPMKDFGYDIADYCDVDPIFGTLADFDRMLARAHELGLKVLVDQVYCHTSDQHAWFAESRSSRDNPKADWYVWAEAKADGSPPNNWQSVFHGSSWTWDERRGQYYLHNFLPSQPDLNVHNPEVQEALLETARFWLDRGVDGFRLDALNFLMHDPALTDNPPVKDAPKRARPFDRQHHFHNQSHPDIPEFLTRLRKVIDGYGADLFTVAEVGGEQADREMKLFTQGADRLHSAYGFNFLYEKTLTPELIERTIGLWPGDDGEGWPSWAFSNHDAPRGVSRWLAARDRDALARMLLLLLLTLRGNVFLYQGEELGLPQAEVPFERLQDPEAIANWPNGQGRDGARTPMPWAGDEPHAGFSAVEPWLPVDPEHVALAVDRQEAGTASILNLTRRLVAFRKRHSALKIGDFRPIAVPHPLLAFERSDDGERLLCVFNLADEPVQWTLPEGWHVIERVGVEAVGVVPPLSGFVAQRMA</sequence>
<dbReference type="InterPro" id="IPR032091">
    <property type="entry name" value="Malt_amylase-like_C"/>
</dbReference>
<dbReference type="InterPro" id="IPR017853">
    <property type="entry name" value="GH"/>
</dbReference>
<evidence type="ECO:0000256" key="1">
    <source>
        <dbReference type="ARBA" id="ARBA00008061"/>
    </source>
</evidence>